<sequence>MSGRLRIDVFFDFICPWCLIGKRQLERAQDLLRVQQPGVEITTVWHGVQLLPQLPAQGEPFVDFYLKRLGSLKAVAMRLAQVQQAAMAVGVPIDLSRIVRMPNTADAHRLLERAKVLGNSAQCDVLLERLFAAYFQLQGSESGEDLGSQETLLAIARSCGFDPDAMASCLQGDGDPYIGNEAGAASGVPSFQFDGRLTVVGAQPAEALFDAMCEALLDSHRARQPA</sequence>
<reference evidence="2 3" key="1">
    <citation type="submission" date="2017-09" db="EMBL/GenBank/DDBJ databases">
        <title>Complete Genome sequence of Lysobacter capsici KNU-15.</title>
        <authorList>
            <person name="Kim M.-C."/>
            <person name="Yi H."/>
            <person name="Lee D.-W."/>
            <person name="Shin J.-H."/>
        </authorList>
    </citation>
    <scope>NUCLEOTIDE SEQUENCE [LARGE SCALE GENOMIC DNA]</scope>
    <source>
        <strain evidence="2 3">KNU-15</strain>
    </source>
</reference>
<evidence type="ECO:0000313" key="3">
    <source>
        <dbReference type="Proteomes" id="UP000218385"/>
    </source>
</evidence>
<dbReference type="EMBL" id="CP023466">
    <property type="protein sequence ID" value="ATE78786.1"/>
    <property type="molecule type" value="Genomic_DNA"/>
</dbReference>
<dbReference type="PANTHER" id="PTHR13887">
    <property type="entry name" value="GLUTATHIONE S-TRANSFERASE KAPPA"/>
    <property type="match status" value="1"/>
</dbReference>
<dbReference type="InterPro" id="IPR036249">
    <property type="entry name" value="Thioredoxin-like_sf"/>
</dbReference>
<protein>
    <submittedName>
        <fullName evidence="2">Disulfide bond formation protein DsbA</fullName>
    </submittedName>
</protein>
<accession>A0AB33EHR3</accession>
<dbReference type="Gene3D" id="3.40.30.10">
    <property type="entry name" value="Glutaredoxin"/>
    <property type="match status" value="1"/>
</dbReference>
<dbReference type="RefSeq" id="WP_096480786.1">
    <property type="nucleotide sequence ID" value="NZ_CP023466.1"/>
</dbReference>
<dbReference type="GO" id="GO:0016491">
    <property type="term" value="F:oxidoreductase activity"/>
    <property type="evidence" value="ECO:0007669"/>
    <property type="project" value="InterPro"/>
</dbReference>
<dbReference type="Proteomes" id="UP000218385">
    <property type="component" value="Chromosome"/>
</dbReference>
<name>A0AB33EHR3_9PSED</name>
<dbReference type="AlphaFoldDB" id="A0AB33EHR3"/>
<feature type="domain" description="DSBA-like thioredoxin" evidence="1">
    <location>
        <begin position="7"/>
        <end position="211"/>
    </location>
</feature>
<dbReference type="Pfam" id="PF01323">
    <property type="entry name" value="DSBA"/>
    <property type="match status" value="1"/>
</dbReference>
<dbReference type="CDD" id="cd03024">
    <property type="entry name" value="DsbA_FrnE"/>
    <property type="match status" value="1"/>
</dbReference>
<evidence type="ECO:0000313" key="2">
    <source>
        <dbReference type="EMBL" id="ATE78786.1"/>
    </source>
</evidence>
<dbReference type="PANTHER" id="PTHR13887:SF41">
    <property type="entry name" value="THIOREDOXIN SUPERFAMILY PROTEIN"/>
    <property type="match status" value="1"/>
</dbReference>
<gene>
    <name evidence="2" type="ORF">CNN82_21060</name>
</gene>
<organism evidence="2 3">
    <name type="scientific">Pseudomonas frederiksbergensis</name>
    <dbReference type="NCBI Taxonomy" id="104087"/>
    <lineage>
        <taxon>Bacteria</taxon>
        <taxon>Pseudomonadati</taxon>
        <taxon>Pseudomonadota</taxon>
        <taxon>Gammaproteobacteria</taxon>
        <taxon>Pseudomonadales</taxon>
        <taxon>Pseudomonadaceae</taxon>
        <taxon>Pseudomonas</taxon>
    </lineage>
</organism>
<evidence type="ECO:0000259" key="1">
    <source>
        <dbReference type="Pfam" id="PF01323"/>
    </source>
</evidence>
<proteinExistence type="predicted"/>
<dbReference type="SUPFAM" id="SSF52833">
    <property type="entry name" value="Thioredoxin-like"/>
    <property type="match status" value="1"/>
</dbReference>
<dbReference type="InterPro" id="IPR001853">
    <property type="entry name" value="DSBA-like_thioredoxin_dom"/>
</dbReference>